<dbReference type="InterPro" id="IPR050259">
    <property type="entry name" value="SDR"/>
</dbReference>
<proteinExistence type="inferred from homology"/>
<evidence type="ECO:0000313" key="3">
    <source>
        <dbReference type="Proteomes" id="UP000295399"/>
    </source>
</evidence>
<dbReference type="SUPFAM" id="SSF51735">
    <property type="entry name" value="NAD(P)-binding Rossmann-fold domains"/>
    <property type="match status" value="1"/>
</dbReference>
<comment type="caution">
    <text evidence="2">The sequence shown here is derived from an EMBL/GenBank/DDBJ whole genome shotgun (WGS) entry which is preliminary data.</text>
</comment>
<dbReference type="PRINTS" id="PR00080">
    <property type="entry name" value="SDRFAMILY"/>
</dbReference>
<dbReference type="InterPro" id="IPR036291">
    <property type="entry name" value="NAD(P)-bd_dom_sf"/>
</dbReference>
<dbReference type="InterPro" id="IPR002347">
    <property type="entry name" value="SDR_fam"/>
</dbReference>
<dbReference type="Proteomes" id="UP000295399">
    <property type="component" value="Unassembled WGS sequence"/>
</dbReference>
<sequence length="256" mass="26548">MITLDGQTVLVTGAAGGIGAATAAVLLDAGAHVALHWHSGAGTAAELAAAYPDRATTVQADLGRKAAVAELWRAAEDWAAGTPAGGLTALVNNAATMPYSAPEDPYEDWDRDWDRVWAVNVRAVADLSRLAVLAFKARGGGRIVNVASRAAFRGDMPDAMHYAASKGAVVALTRSLAKGYARQGVLAYTVAPGWVRTERVAPRIDDPANAHMLDEVPMGDAAPPREVGNLIAFLLSGLATHATGATVDINGASYFH</sequence>
<dbReference type="PRINTS" id="PR00081">
    <property type="entry name" value="GDHRDH"/>
</dbReference>
<name>A0A4R2PBQ9_RHOSA</name>
<dbReference type="RefSeq" id="WP_132709046.1">
    <property type="nucleotide sequence ID" value="NZ_JACIGF010000009.1"/>
</dbReference>
<accession>A0A4R2PBQ9</accession>
<comment type="similarity">
    <text evidence="1">Belongs to the short-chain dehydrogenases/reductases (SDR) family.</text>
</comment>
<gene>
    <name evidence="2" type="ORF">EV659_10952</name>
</gene>
<dbReference type="OrthoDB" id="9804774at2"/>
<reference evidence="2 3" key="1">
    <citation type="submission" date="2019-03" db="EMBL/GenBank/DDBJ databases">
        <title>Genomic Encyclopedia of Type Strains, Phase IV (KMG-IV): sequencing the most valuable type-strain genomes for metagenomic binning, comparative biology and taxonomic classification.</title>
        <authorList>
            <person name="Goeker M."/>
        </authorList>
    </citation>
    <scope>NUCLEOTIDE SEQUENCE [LARGE SCALE GENOMIC DNA]</scope>
    <source>
        <strain evidence="2 3">DSM 2132</strain>
    </source>
</reference>
<dbReference type="Gene3D" id="3.40.50.720">
    <property type="entry name" value="NAD(P)-binding Rossmann-like Domain"/>
    <property type="match status" value="1"/>
</dbReference>
<dbReference type="InParanoid" id="A0A4R2PBQ9"/>
<keyword evidence="3" id="KW-1185">Reference proteome</keyword>
<dbReference type="CDD" id="cd05233">
    <property type="entry name" value="SDR_c"/>
    <property type="match status" value="1"/>
</dbReference>
<dbReference type="AlphaFoldDB" id="A0A4R2PBQ9"/>
<dbReference type="PANTHER" id="PTHR42879:SF2">
    <property type="entry name" value="3-OXOACYL-[ACYL-CARRIER-PROTEIN] REDUCTASE FABG"/>
    <property type="match status" value="1"/>
</dbReference>
<evidence type="ECO:0000256" key="1">
    <source>
        <dbReference type="ARBA" id="ARBA00006484"/>
    </source>
</evidence>
<dbReference type="EMBL" id="SLXO01000009">
    <property type="protein sequence ID" value="TCP32560.1"/>
    <property type="molecule type" value="Genomic_DNA"/>
</dbReference>
<dbReference type="Pfam" id="PF13561">
    <property type="entry name" value="adh_short_C2"/>
    <property type="match status" value="1"/>
</dbReference>
<organism evidence="2 3">
    <name type="scientific">Rhodothalassium salexigens DSM 2132</name>
    <dbReference type="NCBI Taxonomy" id="1188247"/>
    <lineage>
        <taxon>Bacteria</taxon>
        <taxon>Pseudomonadati</taxon>
        <taxon>Pseudomonadota</taxon>
        <taxon>Alphaproteobacteria</taxon>
        <taxon>Rhodothalassiales</taxon>
        <taxon>Rhodothalassiaceae</taxon>
        <taxon>Rhodothalassium</taxon>
    </lineage>
</organism>
<protein>
    <submittedName>
        <fullName evidence="2">NAD(P)-dependent dehydrogenase (Short-subunit alcohol dehydrogenase family)</fullName>
    </submittedName>
</protein>
<evidence type="ECO:0000313" key="2">
    <source>
        <dbReference type="EMBL" id="TCP32560.1"/>
    </source>
</evidence>
<dbReference type="PANTHER" id="PTHR42879">
    <property type="entry name" value="3-OXOACYL-(ACYL-CARRIER-PROTEIN) REDUCTASE"/>
    <property type="match status" value="1"/>
</dbReference>